<organism evidence="2">
    <name type="scientific">uncultured Synechococcales cyanobacterium</name>
    <dbReference type="NCBI Taxonomy" id="1936017"/>
    <lineage>
        <taxon>Bacteria</taxon>
        <taxon>Bacillati</taxon>
        <taxon>Cyanobacteriota</taxon>
        <taxon>Cyanophyceae</taxon>
        <taxon>Synechococcales</taxon>
        <taxon>environmental samples</taxon>
    </lineage>
</organism>
<accession>A0A6J4VYK1</accession>
<dbReference type="PANTHER" id="PTHR46623:SF6">
    <property type="entry name" value="ALPHA_BETA-HYDROLASES SUPERFAMILY PROTEIN"/>
    <property type="match status" value="1"/>
</dbReference>
<keyword evidence="2" id="KW-0378">Hydrolase</keyword>
<dbReference type="AlphaFoldDB" id="A0A6J4VYK1"/>
<proteinExistence type="predicted"/>
<reference evidence="2" key="1">
    <citation type="submission" date="2020-02" db="EMBL/GenBank/DDBJ databases">
        <authorList>
            <person name="Meier V. D."/>
        </authorList>
    </citation>
    <scope>NUCLEOTIDE SEQUENCE</scope>
    <source>
        <strain evidence="2">AVDCRST_MAG81</strain>
    </source>
</reference>
<dbReference type="InterPro" id="IPR002925">
    <property type="entry name" value="Dienelactn_hydro"/>
</dbReference>
<sequence>MVATAIMLDQEIRTASIHFPSEDVQIRAYLAEPVGAGPFPAVIVFQEIFGVNVHIRDITERIAKEGYVAIAPHLYQRIGPDFESGYTPEDIQIGKQYKAQTVAAELLSDTRAAIVYLQSLPRVQAGSIGAIGFCFGGHVAYLAATLPEITATASFYGAGISTWTPGGGPPTLSRTAEIKGIIYAFFGTQDKSIPTKEVQQIQTELEKHSIRHRIFHYPGEHGFFCDQRASYDPEAAVDAWNHVKQLFQKNLTSPKQ</sequence>
<dbReference type="InterPro" id="IPR051049">
    <property type="entry name" value="Dienelactone_hydrolase-like"/>
</dbReference>
<dbReference type="InterPro" id="IPR029058">
    <property type="entry name" value="AB_hydrolase_fold"/>
</dbReference>
<dbReference type="PANTHER" id="PTHR46623">
    <property type="entry name" value="CARBOXYMETHYLENEBUTENOLIDASE-RELATED"/>
    <property type="match status" value="1"/>
</dbReference>
<dbReference type="Gene3D" id="3.40.50.1820">
    <property type="entry name" value="alpha/beta hydrolase"/>
    <property type="match status" value="1"/>
</dbReference>
<dbReference type="EMBL" id="CADCWO010000277">
    <property type="protein sequence ID" value="CAA9590968.1"/>
    <property type="molecule type" value="Genomic_DNA"/>
</dbReference>
<name>A0A6J4VYK1_9CYAN</name>
<gene>
    <name evidence="2" type="ORF">AVDCRST_MAG81-5374</name>
</gene>
<protein>
    <submittedName>
        <fullName evidence="2">Candidate 1: dienelactone hydrolase</fullName>
    </submittedName>
</protein>
<dbReference type="GO" id="GO:0016787">
    <property type="term" value="F:hydrolase activity"/>
    <property type="evidence" value="ECO:0007669"/>
    <property type="project" value="UniProtKB-KW"/>
</dbReference>
<feature type="domain" description="Dienelactone hydrolase" evidence="1">
    <location>
        <begin position="26"/>
        <end position="249"/>
    </location>
</feature>
<evidence type="ECO:0000313" key="2">
    <source>
        <dbReference type="EMBL" id="CAA9590968.1"/>
    </source>
</evidence>
<evidence type="ECO:0000259" key="1">
    <source>
        <dbReference type="Pfam" id="PF01738"/>
    </source>
</evidence>
<dbReference type="SUPFAM" id="SSF53474">
    <property type="entry name" value="alpha/beta-Hydrolases"/>
    <property type="match status" value="1"/>
</dbReference>
<dbReference type="Pfam" id="PF01738">
    <property type="entry name" value="DLH"/>
    <property type="match status" value="1"/>
</dbReference>